<dbReference type="Proteomes" id="UP001168972">
    <property type="component" value="Unassembled WGS sequence"/>
</dbReference>
<reference evidence="1" key="1">
    <citation type="journal article" date="2023" name="bioRxiv">
        <title>Scaffold-level genome assemblies of two parasitoid biocontrol wasps reveal the parthenogenesis mechanism and an associated novel virus.</title>
        <authorList>
            <person name="Inwood S."/>
            <person name="Skelly J."/>
            <person name="Guhlin J."/>
            <person name="Harrop T."/>
            <person name="Goldson S."/>
            <person name="Dearden P."/>
        </authorList>
    </citation>
    <scope>NUCLEOTIDE SEQUENCE</scope>
    <source>
        <strain evidence="1">Lincoln</strain>
        <tissue evidence="1">Whole body</tissue>
    </source>
</reference>
<evidence type="ECO:0000313" key="1">
    <source>
        <dbReference type="EMBL" id="KAK0168628.1"/>
    </source>
</evidence>
<proteinExistence type="predicted"/>
<evidence type="ECO:0000313" key="2">
    <source>
        <dbReference type="Proteomes" id="UP001168972"/>
    </source>
</evidence>
<dbReference type="EMBL" id="JAQQBR010001831">
    <property type="protein sequence ID" value="KAK0168628.1"/>
    <property type="molecule type" value="Genomic_DNA"/>
</dbReference>
<evidence type="ECO:0008006" key="3">
    <source>
        <dbReference type="Google" id="ProtNLM"/>
    </source>
</evidence>
<protein>
    <recommendedName>
        <fullName evidence="3">MADF domain-containing protein</fullName>
    </recommendedName>
</protein>
<accession>A0AA39FFN6</accession>
<reference evidence="1" key="2">
    <citation type="submission" date="2023-03" db="EMBL/GenBank/DDBJ databases">
        <authorList>
            <person name="Inwood S.N."/>
            <person name="Skelly J.G."/>
            <person name="Guhlin J."/>
            <person name="Harrop T.W.R."/>
            <person name="Goldson S.G."/>
            <person name="Dearden P.K."/>
        </authorList>
    </citation>
    <scope>NUCLEOTIDE SEQUENCE</scope>
    <source>
        <strain evidence="1">Lincoln</strain>
        <tissue evidence="1">Whole body</tissue>
    </source>
</reference>
<dbReference type="AlphaFoldDB" id="A0AA39FFN6"/>
<gene>
    <name evidence="1" type="ORF">PV327_002406</name>
</gene>
<comment type="caution">
    <text evidence="1">The sequence shown here is derived from an EMBL/GenBank/DDBJ whole genome shotgun (WGS) entry which is preliminary data.</text>
</comment>
<sequence length="135" mass="15492">MAFHDMFLVMKCHERLPRTKLSHRKKIFLHRVLIASYRECFAVSRTLLVFLVRLLLTELSNEPKMPPVAAIKSEDILEVCKRYPAIFDATHNVTRRSDVVWRDIAKELGCISADTLNSYTSGGARHAEKRAPRGL</sequence>
<keyword evidence="2" id="KW-1185">Reference proteome</keyword>
<name>A0AA39FFN6_MICHY</name>
<organism evidence="1 2">
    <name type="scientific">Microctonus hyperodae</name>
    <name type="common">Parasitoid wasp</name>
    <dbReference type="NCBI Taxonomy" id="165561"/>
    <lineage>
        <taxon>Eukaryota</taxon>
        <taxon>Metazoa</taxon>
        <taxon>Ecdysozoa</taxon>
        <taxon>Arthropoda</taxon>
        <taxon>Hexapoda</taxon>
        <taxon>Insecta</taxon>
        <taxon>Pterygota</taxon>
        <taxon>Neoptera</taxon>
        <taxon>Endopterygota</taxon>
        <taxon>Hymenoptera</taxon>
        <taxon>Apocrita</taxon>
        <taxon>Ichneumonoidea</taxon>
        <taxon>Braconidae</taxon>
        <taxon>Euphorinae</taxon>
        <taxon>Microctonus</taxon>
    </lineage>
</organism>